<dbReference type="AlphaFoldDB" id="A0A9N9MQM0"/>
<dbReference type="InterPro" id="IPR000832">
    <property type="entry name" value="GPCR_2_secretin-like"/>
</dbReference>
<evidence type="ECO:0000259" key="12">
    <source>
        <dbReference type="PROSITE" id="PS50227"/>
    </source>
</evidence>
<dbReference type="GO" id="GO:0007188">
    <property type="term" value="P:adenylate cyclase-modulating G protein-coupled receptor signaling pathway"/>
    <property type="evidence" value="ECO:0007669"/>
    <property type="project" value="TreeGrafter"/>
</dbReference>
<dbReference type="PROSITE" id="PS00650">
    <property type="entry name" value="G_PROTEIN_RECEP_F2_2"/>
    <property type="match status" value="1"/>
</dbReference>
<dbReference type="GO" id="GO:0007166">
    <property type="term" value="P:cell surface receptor signaling pathway"/>
    <property type="evidence" value="ECO:0007669"/>
    <property type="project" value="InterPro"/>
</dbReference>
<sequence>MAFNQHVQDIMNEQERAIEKSETDCMLKFGPNTRSNDPYLDHVTKKMMCPPFFDLIYCWPPQLPNTTASVSCPRYVIGFIQFQANFATRKCNENAKWFTKNDVPYTNYSDCVNDKVTTVYTNISQDSAIIDHSAESLNIIKVVIQTGYAISLISLIIAFTIMFKIKKLHCARNILHMNLFASFILRSFMHILKDALFVNGIGLSKDMMLDSDGREFFHVNVMSNNFECKLIVSMLQYFTAANYSWILMEGLYLNNLILRALFTDSNKNLAYYITLGWGLPVLVVSAWVVARILLEDNLCWTTNDDFRVFSIIIIPTLASVLINLILFVIISIVLYNKLKSPINEDSRRYLKWAKSTLVLVPLFGVNYAFFLVLYFLNEKFIWMLCDGLFGSFQGFFVAILYCFLNGEVKSEVKPYITSVLLFLATNNFTKCCFPRRQKYLSSAAGRQSVSTTMSCSSLYNNGVNHHRNSKTKLDQLTKIKLNNLHSDSSKDLFISNGTRHSVPKSGNNGHYAPNLTFVHGRYPMNTTTNNLDLSLAHARPHNYSQNLPTCEEEVSMLEDLNVKDKLDNKFSRI</sequence>
<organism evidence="14 15">
    <name type="scientific">Ceutorhynchus assimilis</name>
    <name type="common">cabbage seed weevil</name>
    <dbReference type="NCBI Taxonomy" id="467358"/>
    <lineage>
        <taxon>Eukaryota</taxon>
        <taxon>Metazoa</taxon>
        <taxon>Ecdysozoa</taxon>
        <taxon>Arthropoda</taxon>
        <taxon>Hexapoda</taxon>
        <taxon>Insecta</taxon>
        <taxon>Pterygota</taxon>
        <taxon>Neoptera</taxon>
        <taxon>Endopterygota</taxon>
        <taxon>Coleoptera</taxon>
        <taxon>Polyphaga</taxon>
        <taxon>Cucujiformia</taxon>
        <taxon>Curculionidae</taxon>
        <taxon>Ceutorhynchinae</taxon>
        <taxon>Ceutorhynchus</taxon>
    </lineage>
</organism>
<keyword evidence="7 11" id="KW-0472">Membrane</keyword>
<evidence type="ECO:0000256" key="10">
    <source>
        <dbReference type="ARBA" id="ARBA00023224"/>
    </source>
</evidence>
<reference evidence="14" key="1">
    <citation type="submission" date="2022-01" db="EMBL/GenBank/DDBJ databases">
        <authorList>
            <person name="King R."/>
        </authorList>
    </citation>
    <scope>NUCLEOTIDE SEQUENCE</scope>
</reference>
<dbReference type="GO" id="GO:0005886">
    <property type="term" value="C:plasma membrane"/>
    <property type="evidence" value="ECO:0007669"/>
    <property type="project" value="UniProtKB-SubCell"/>
</dbReference>
<dbReference type="Pfam" id="PF00002">
    <property type="entry name" value="7tm_2"/>
    <property type="match status" value="1"/>
</dbReference>
<dbReference type="EMBL" id="OU892281">
    <property type="protein sequence ID" value="CAG9769520.1"/>
    <property type="molecule type" value="Genomic_DNA"/>
</dbReference>
<evidence type="ECO:0000259" key="13">
    <source>
        <dbReference type="PROSITE" id="PS50261"/>
    </source>
</evidence>
<keyword evidence="15" id="KW-1185">Reference proteome</keyword>
<dbReference type="Gene3D" id="1.20.1070.10">
    <property type="entry name" value="Rhodopsin 7-helix transmembrane proteins"/>
    <property type="match status" value="1"/>
</dbReference>
<evidence type="ECO:0000313" key="14">
    <source>
        <dbReference type="EMBL" id="CAG9769520.1"/>
    </source>
</evidence>
<keyword evidence="4 11" id="KW-0812">Transmembrane</keyword>
<evidence type="ECO:0000313" key="15">
    <source>
        <dbReference type="Proteomes" id="UP001152799"/>
    </source>
</evidence>
<dbReference type="InterPro" id="IPR001879">
    <property type="entry name" value="GPCR_2_extracellular_dom"/>
</dbReference>
<feature type="transmembrane region" description="Helical" evidence="11">
    <location>
        <begin position="142"/>
        <end position="163"/>
    </location>
</feature>
<dbReference type="InterPro" id="IPR050332">
    <property type="entry name" value="GPCR_2"/>
</dbReference>
<keyword evidence="6" id="KW-0297">G-protein coupled receptor</keyword>
<keyword evidence="9" id="KW-0325">Glycoprotein</keyword>
<feature type="transmembrane region" description="Helical" evidence="11">
    <location>
        <begin position="356"/>
        <end position="375"/>
    </location>
</feature>
<dbReference type="Pfam" id="PF02793">
    <property type="entry name" value="HRM"/>
    <property type="match status" value="1"/>
</dbReference>
<dbReference type="Proteomes" id="UP001152799">
    <property type="component" value="Chromosome 5"/>
</dbReference>
<accession>A0A9N9MQM0</accession>
<dbReference type="CDD" id="cd15273">
    <property type="entry name" value="7tmB1_NPR_B7_insect-like"/>
    <property type="match status" value="1"/>
</dbReference>
<feature type="transmembrane region" description="Helical" evidence="11">
    <location>
        <begin position="306"/>
        <end position="335"/>
    </location>
</feature>
<proteinExistence type="inferred from homology"/>
<dbReference type="PANTHER" id="PTHR45620:SF1">
    <property type="entry name" value="G-PROTEIN COUPLED RECEPTORS FAMILY 2 PROFILE 2 DOMAIN-CONTAINING PROTEIN"/>
    <property type="match status" value="1"/>
</dbReference>
<keyword evidence="3" id="KW-1003">Cell membrane</keyword>
<evidence type="ECO:0000256" key="3">
    <source>
        <dbReference type="ARBA" id="ARBA00022475"/>
    </source>
</evidence>
<dbReference type="InterPro" id="IPR017981">
    <property type="entry name" value="GPCR_2-like_7TM"/>
</dbReference>
<dbReference type="SMART" id="SM00008">
    <property type="entry name" value="HormR"/>
    <property type="match status" value="1"/>
</dbReference>
<keyword evidence="10" id="KW-0807">Transducer</keyword>
<dbReference type="PRINTS" id="PR00249">
    <property type="entry name" value="GPCRSECRETIN"/>
</dbReference>
<evidence type="ECO:0000256" key="11">
    <source>
        <dbReference type="SAM" id="Phobius"/>
    </source>
</evidence>
<evidence type="ECO:0000256" key="9">
    <source>
        <dbReference type="ARBA" id="ARBA00023180"/>
    </source>
</evidence>
<dbReference type="Gene3D" id="4.10.1240.10">
    <property type="entry name" value="GPCR, family 2, extracellular hormone receptor domain"/>
    <property type="match status" value="1"/>
</dbReference>
<keyword evidence="8" id="KW-0675">Receptor</keyword>
<protein>
    <submittedName>
        <fullName evidence="14">Uncharacterized protein</fullName>
    </submittedName>
</protein>
<comment type="subcellular location">
    <subcellularLocation>
        <location evidence="1">Cell membrane</location>
        <topology evidence="1">Multi-pass membrane protein</topology>
    </subcellularLocation>
</comment>
<dbReference type="PROSITE" id="PS50227">
    <property type="entry name" value="G_PROTEIN_RECEP_F2_3"/>
    <property type="match status" value="1"/>
</dbReference>
<comment type="similarity">
    <text evidence="2">Belongs to the G-protein coupled receptor 2 family.</text>
</comment>
<evidence type="ECO:0000256" key="4">
    <source>
        <dbReference type="ARBA" id="ARBA00022692"/>
    </source>
</evidence>
<feature type="transmembrane region" description="Helical" evidence="11">
    <location>
        <begin position="381"/>
        <end position="404"/>
    </location>
</feature>
<gene>
    <name evidence="14" type="ORF">CEUTPL_LOCUS10027</name>
</gene>
<feature type="transmembrane region" description="Helical" evidence="11">
    <location>
        <begin position="269"/>
        <end position="294"/>
    </location>
</feature>
<evidence type="ECO:0000256" key="5">
    <source>
        <dbReference type="ARBA" id="ARBA00022989"/>
    </source>
</evidence>
<dbReference type="PROSITE" id="PS50261">
    <property type="entry name" value="G_PROTEIN_RECEP_F2_4"/>
    <property type="match status" value="1"/>
</dbReference>
<evidence type="ECO:0000256" key="8">
    <source>
        <dbReference type="ARBA" id="ARBA00023170"/>
    </source>
</evidence>
<dbReference type="InterPro" id="IPR017983">
    <property type="entry name" value="GPCR_2_secretin-like_CS"/>
</dbReference>
<keyword evidence="5 11" id="KW-1133">Transmembrane helix</keyword>
<dbReference type="PANTHER" id="PTHR45620">
    <property type="entry name" value="PDF RECEPTOR-LIKE PROTEIN-RELATED"/>
    <property type="match status" value="1"/>
</dbReference>
<evidence type="ECO:0000256" key="7">
    <source>
        <dbReference type="ARBA" id="ARBA00023136"/>
    </source>
</evidence>
<dbReference type="GO" id="GO:0008528">
    <property type="term" value="F:G protein-coupled peptide receptor activity"/>
    <property type="evidence" value="ECO:0007669"/>
    <property type="project" value="TreeGrafter"/>
</dbReference>
<feature type="domain" description="G-protein coupled receptors family 2 profile 2" evidence="13">
    <location>
        <begin position="140"/>
        <end position="405"/>
    </location>
</feature>
<dbReference type="SUPFAM" id="SSF111418">
    <property type="entry name" value="Hormone receptor domain"/>
    <property type="match status" value="1"/>
</dbReference>
<evidence type="ECO:0000256" key="2">
    <source>
        <dbReference type="ARBA" id="ARBA00005314"/>
    </source>
</evidence>
<evidence type="ECO:0000256" key="6">
    <source>
        <dbReference type="ARBA" id="ARBA00023040"/>
    </source>
</evidence>
<feature type="domain" description="G-protein coupled receptors family 2 profile 1" evidence="12">
    <location>
        <begin position="24"/>
        <end position="115"/>
    </location>
</feature>
<dbReference type="GO" id="GO:0017046">
    <property type="term" value="F:peptide hormone binding"/>
    <property type="evidence" value="ECO:0007669"/>
    <property type="project" value="TreeGrafter"/>
</dbReference>
<dbReference type="InterPro" id="IPR036445">
    <property type="entry name" value="GPCR_2_extracell_dom_sf"/>
</dbReference>
<name>A0A9N9MQM0_9CUCU</name>
<evidence type="ECO:0000256" key="1">
    <source>
        <dbReference type="ARBA" id="ARBA00004651"/>
    </source>
</evidence>
<dbReference type="OrthoDB" id="16753at2759"/>